<dbReference type="Pfam" id="PF00349">
    <property type="entry name" value="Hexokinase_1"/>
    <property type="match status" value="1"/>
</dbReference>
<evidence type="ECO:0000256" key="4">
    <source>
        <dbReference type="ARBA" id="ARBA00022777"/>
    </source>
</evidence>
<evidence type="ECO:0000256" key="6">
    <source>
        <dbReference type="RuleBase" id="RU362007"/>
    </source>
</evidence>
<dbReference type="GO" id="GO:0019158">
    <property type="term" value="F:mannokinase activity"/>
    <property type="evidence" value="ECO:0007669"/>
    <property type="project" value="TreeGrafter"/>
</dbReference>
<dbReference type="Proteomes" id="UP001197093">
    <property type="component" value="Unassembled WGS sequence"/>
</dbReference>
<dbReference type="PANTHER" id="PTHR19443">
    <property type="entry name" value="HEXOKINASE"/>
    <property type="match status" value="1"/>
</dbReference>
<reference evidence="9" key="1">
    <citation type="submission" date="2023-02" db="EMBL/GenBank/DDBJ databases">
        <authorList>
            <person name="Palmer J.M."/>
        </authorList>
    </citation>
    <scope>NUCLEOTIDE SEQUENCE</scope>
    <source>
        <strain evidence="9">FW57</strain>
    </source>
</reference>
<evidence type="ECO:0000256" key="3">
    <source>
        <dbReference type="ARBA" id="ARBA00022741"/>
    </source>
</evidence>
<dbReference type="AlphaFoldDB" id="A0AAD4ETC4"/>
<keyword evidence="4 6" id="KW-0418">Kinase</keyword>
<dbReference type="GO" id="GO:0005536">
    <property type="term" value="F:D-glucose binding"/>
    <property type="evidence" value="ECO:0007669"/>
    <property type="project" value="InterPro"/>
</dbReference>
<dbReference type="GO" id="GO:0005829">
    <property type="term" value="C:cytosol"/>
    <property type="evidence" value="ECO:0007669"/>
    <property type="project" value="TreeGrafter"/>
</dbReference>
<gene>
    <name evidence="9" type="ORF">NEMBOFW57_006490</name>
</gene>
<dbReference type="GO" id="GO:0008865">
    <property type="term" value="F:fructokinase activity"/>
    <property type="evidence" value="ECO:0007669"/>
    <property type="project" value="TreeGrafter"/>
</dbReference>
<dbReference type="CDD" id="cd24000">
    <property type="entry name" value="ASKHA_NBD_HK"/>
    <property type="match status" value="1"/>
</dbReference>
<dbReference type="GO" id="GO:0006013">
    <property type="term" value="P:mannose metabolic process"/>
    <property type="evidence" value="ECO:0007669"/>
    <property type="project" value="TreeGrafter"/>
</dbReference>
<evidence type="ECO:0000259" key="8">
    <source>
        <dbReference type="Pfam" id="PF03727"/>
    </source>
</evidence>
<dbReference type="SUPFAM" id="SSF53067">
    <property type="entry name" value="Actin-like ATPase domain"/>
    <property type="match status" value="2"/>
</dbReference>
<evidence type="ECO:0000256" key="1">
    <source>
        <dbReference type="ARBA" id="ARBA00009225"/>
    </source>
</evidence>
<dbReference type="GO" id="GO:0006096">
    <property type="term" value="P:glycolytic process"/>
    <property type="evidence" value="ECO:0007669"/>
    <property type="project" value="UniProtKB-KW"/>
</dbReference>
<evidence type="ECO:0000313" key="10">
    <source>
        <dbReference type="Proteomes" id="UP001197093"/>
    </source>
</evidence>
<comment type="caution">
    <text evidence="9">The sequence shown here is derived from an EMBL/GenBank/DDBJ whole genome shotgun (WGS) entry which is preliminary data.</text>
</comment>
<dbReference type="Gene3D" id="3.30.420.40">
    <property type="match status" value="1"/>
</dbReference>
<protein>
    <recommendedName>
        <fullName evidence="6">Phosphotransferase</fullName>
        <ecNumber evidence="6">2.7.1.-</ecNumber>
    </recommendedName>
</protein>
<feature type="domain" description="Hexokinase N-terminal" evidence="7">
    <location>
        <begin position="5"/>
        <end position="212"/>
    </location>
</feature>
<comment type="similarity">
    <text evidence="1 6">Belongs to the hexokinase family.</text>
</comment>
<dbReference type="EMBL" id="JAHCVI010000003">
    <property type="protein sequence ID" value="KAG7286990.1"/>
    <property type="molecule type" value="Genomic_DNA"/>
</dbReference>
<dbReference type="PROSITE" id="PS51748">
    <property type="entry name" value="HEXOKINASE_2"/>
    <property type="match status" value="1"/>
</dbReference>
<dbReference type="Pfam" id="PF03727">
    <property type="entry name" value="Hexokinase_2"/>
    <property type="match status" value="1"/>
</dbReference>
<keyword evidence="3 6" id="KW-0547">Nucleotide-binding</keyword>
<keyword evidence="5 6" id="KW-0067">ATP-binding</keyword>
<dbReference type="InterPro" id="IPR001312">
    <property type="entry name" value="Hexokinase"/>
</dbReference>
<accession>A0AAD4ETC4</accession>
<organism evidence="9 10">
    <name type="scientific">Staphylotrichum longicolle</name>
    <dbReference type="NCBI Taxonomy" id="669026"/>
    <lineage>
        <taxon>Eukaryota</taxon>
        <taxon>Fungi</taxon>
        <taxon>Dikarya</taxon>
        <taxon>Ascomycota</taxon>
        <taxon>Pezizomycotina</taxon>
        <taxon>Sordariomycetes</taxon>
        <taxon>Sordariomycetidae</taxon>
        <taxon>Sordariales</taxon>
        <taxon>Chaetomiaceae</taxon>
        <taxon>Staphylotrichum</taxon>
    </lineage>
</organism>
<dbReference type="GO" id="GO:0004340">
    <property type="term" value="F:glucokinase activity"/>
    <property type="evidence" value="ECO:0007669"/>
    <property type="project" value="TreeGrafter"/>
</dbReference>
<dbReference type="PANTHER" id="PTHR19443:SF29">
    <property type="entry name" value="PHOSPHOTRANSFERASE"/>
    <property type="match status" value="1"/>
</dbReference>
<dbReference type="InterPro" id="IPR043129">
    <property type="entry name" value="ATPase_NBD"/>
</dbReference>
<name>A0AAD4ETC4_9PEZI</name>
<keyword evidence="10" id="KW-1185">Reference proteome</keyword>
<dbReference type="GO" id="GO:0006006">
    <property type="term" value="P:glucose metabolic process"/>
    <property type="evidence" value="ECO:0007669"/>
    <property type="project" value="TreeGrafter"/>
</dbReference>
<evidence type="ECO:0000256" key="5">
    <source>
        <dbReference type="ARBA" id="ARBA00022840"/>
    </source>
</evidence>
<dbReference type="InterPro" id="IPR022672">
    <property type="entry name" value="Hexokinase_N"/>
</dbReference>
<proteinExistence type="inferred from homology"/>
<evidence type="ECO:0000313" key="9">
    <source>
        <dbReference type="EMBL" id="KAG7286990.1"/>
    </source>
</evidence>
<dbReference type="GO" id="GO:0001678">
    <property type="term" value="P:intracellular glucose homeostasis"/>
    <property type="evidence" value="ECO:0007669"/>
    <property type="project" value="InterPro"/>
</dbReference>
<sequence>MSPSLDEFLRPLAIDSQTVLELSNELASTFRKLSAESLDQFLPTPISESILRPARRDRGRGGSNLRVGFVELDQNDTRREANGVGGPSHHLNRLLEQSWPIQEHLKSQNSESLFSWIGDRVAQVVRRGSEAFGLAPGDELPMGVTFSFPMQQKSLAEAVLMPMGKGFAVTSDLDLAGHLAAGYEKHRTPSMPPIRIAAIANDAVATLVSFVYQFPAQTHQKAAMGLIVGTGCNATLPLHLNTLHESKRPASISVLPGQEVADVKIAVNTEWSIRGSAPPLRKLGLITRWDAELDEAVEVPGFQPLEYMTAGRYLGELARLIFVDYYQAGLGLSVKALPSKLHQRFGLSTTFLSHLHPESPKGPMQPQLEREFPAEDASFRWTPALADALYGIAKAIEVRAAGIIAASTVGLLRCADEIQLDSGTTELAVGYTGGCIQHFQDYLNDTQKFIDDILDLEFGRGAPVKVILTPCHDGGITGAGILVPAALASQST</sequence>
<keyword evidence="2 6" id="KW-0808">Transferase</keyword>
<feature type="domain" description="Hexokinase C-terminal" evidence="8">
    <location>
        <begin position="224"/>
        <end position="483"/>
    </location>
</feature>
<dbReference type="GO" id="GO:0005739">
    <property type="term" value="C:mitochondrion"/>
    <property type="evidence" value="ECO:0007669"/>
    <property type="project" value="TreeGrafter"/>
</dbReference>
<evidence type="ECO:0000259" key="7">
    <source>
        <dbReference type="Pfam" id="PF00349"/>
    </source>
</evidence>
<dbReference type="InterPro" id="IPR022673">
    <property type="entry name" value="Hexokinase_C"/>
</dbReference>
<dbReference type="Gene3D" id="3.40.367.20">
    <property type="match status" value="1"/>
</dbReference>
<dbReference type="GO" id="GO:0005524">
    <property type="term" value="F:ATP binding"/>
    <property type="evidence" value="ECO:0007669"/>
    <property type="project" value="UniProtKB-UniRule"/>
</dbReference>
<dbReference type="EC" id="2.7.1.-" evidence="6"/>
<keyword evidence="6" id="KW-0324">Glycolysis</keyword>
<dbReference type="PRINTS" id="PR00475">
    <property type="entry name" value="HEXOKINASE"/>
</dbReference>
<evidence type="ECO:0000256" key="2">
    <source>
        <dbReference type="ARBA" id="ARBA00022679"/>
    </source>
</evidence>